<dbReference type="InterPro" id="IPR002938">
    <property type="entry name" value="FAD-bd"/>
</dbReference>
<organism evidence="5 6">
    <name type="scientific">Sphingopyxis macrogoltabida</name>
    <name type="common">Sphingomonas macrogoltabidus</name>
    <dbReference type="NCBI Taxonomy" id="33050"/>
    <lineage>
        <taxon>Bacteria</taxon>
        <taxon>Pseudomonadati</taxon>
        <taxon>Pseudomonadota</taxon>
        <taxon>Alphaproteobacteria</taxon>
        <taxon>Sphingomonadales</taxon>
        <taxon>Sphingomonadaceae</taxon>
        <taxon>Sphingopyxis</taxon>
    </lineage>
</organism>
<protein>
    <recommendedName>
        <fullName evidence="4">FAD-binding domain-containing protein</fullName>
    </recommendedName>
</protein>
<accession>A0A2W5L7U8</accession>
<evidence type="ECO:0000313" key="5">
    <source>
        <dbReference type="EMBL" id="PZQ24609.1"/>
    </source>
</evidence>
<dbReference type="Pfam" id="PF21274">
    <property type="entry name" value="Rng_hyd_C"/>
    <property type="match status" value="1"/>
</dbReference>
<dbReference type="GO" id="GO:0016709">
    <property type="term" value="F:oxidoreductase activity, acting on paired donors, with incorporation or reduction of molecular oxygen, NAD(P)H as one donor, and incorporation of one atom of oxygen"/>
    <property type="evidence" value="ECO:0007669"/>
    <property type="project" value="UniProtKB-ARBA"/>
</dbReference>
<dbReference type="AlphaFoldDB" id="A0A2W5L7U8"/>
<dbReference type="Gene3D" id="3.40.30.120">
    <property type="match status" value="1"/>
</dbReference>
<evidence type="ECO:0000256" key="2">
    <source>
        <dbReference type="ARBA" id="ARBA00022630"/>
    </source>
</evidence>
<reference evidence="5 6" key="1">
    <citation type="submission" date="2017-08" db="EMBL/GenBank/DDBJ databases">
        <title>Infants hospitalized years apart are colonized by the same room-sourced microbial strains.</title>
        <authorList>
            <person name="Brooks B."/>
            <person name="Olm M.R."/>
            <person name="Firek B.A."/>
            <person name="Baker R."/>
            <person name="Thomas B.C."/>
            <person name="Morowitz M.J."/>
            <person name="Banfield J.F."/>
        </authorList>
    </citation>
    <scope>NUCLEOTIDE SEQUENCE [LARGE SCALE GENOMIC DNA]</scope>
    <source>
        <strain evidence="5">S2_005_003_R2_47</strain>
    </source>
</reference>
<dbReference type="PRINTS" id="PR00420">
    <property type="entry name" value="RNGMNOXGNASE"/>
</dbReference>
<dbReference type="EMBL" id="QFPJ01000001">
    <property type="protein sequence ID" value="PZQ24609.1"/>
    <property type="molecule type" value="Genomic_DNA"/>
</dbReference>
<keyword evidence="3" id="KW-0274">FAD</keyword>
<gene>
    <name evidence="5" type="ORF">DI569_00020</name>
</gene>
<evidence type="ECO:0000256" key="3">
    <source>
        <dbReference type="ARBA" id="ARBA00022827"/>
    </source>
</evidence>
<dbReference type="PANTHER" id="PTHR43004">
    <property type="entry name" value="TRK SYSTEM POTASSIUM UPTAKE PROTEIN"/>
    <property type="match status" value="1"/>
</dbReference>
<dbReference type="GO" id="GO:0071949">
    <property type="term" value="F:FAD binding"/>
    <property type="evidence" value="ECO:0007669"/>
    <property type="project" value="InterPro"/>
</dbReference>
<dbReference type="SUPFAM" id="SSF51905">
    <property type="entry name" value="FAD/NAD(P)-binding domain"/>
    <property type="match status" value="1"/>
</dbReference>
<dbReference type="InterPro" id="IPR036188">
    <property type="entry name" value="FAD/NAD-bd_sf"/>
</dbReference>
<dbReference type="Gene3D" id="3.30.9.10">
    <property type="entry name" value="D-Amino Acid Oxidase, subunit A, domain 2"/>
    <property type="match status" value="1"/>
</dbReference>
<dbReference type="Gene3D" id="3.50.50.60">
    <property type="entry name" value="FAD/NAD(P)-binding domain"/>
    <property type="match status" value="1"/>
</dbReference>
<comment type="caution">
    <text evidence="5">The sequence shown here is derived from an EMBL/GenBank/DDBJ whole genome shotgun (WGS) entry which is preliminary data.</text>
</comment>
<evidence type="ECO:0000256" key="1">
    <source>
        <dbReference type="ARBA" id="ARBA00001974"/>
    </source>
</evidence>
<evidence type="ECO:0000313" key="6">
    <source>
        <dbReference type="Proteomes" id="UP000248597"/>
    </source>
</evidence>
<name>A0A2W5L7U8_SPHMC</name>
<comment type="cofactor">
    <cofactor evidence="1">
        <name>FAD</name>
        <dbReference type="ChEBI" id="CHEBI:57692"/>
    </cofactor>
</comment>
<feature type="domain" description="FAD-binding" evidence="4">
    <location>
        <begin position="17"/>
        <end position="368"/>
    </location>
</feature>
<keyword evidence="2" id="KW-0285">Flavoprotein</keyword>
<dbReference type="Pfam" id="PF01494">
    <property type="entry name" value="FAD_binding_3"/>
    <property type="match status" value="1"/>
</dbReference>
<sequence>MEGEDDGRLGERFDSMRVAVVGAGPTGLTAAILLRSAGVDVAIYEQRDGTCPLPQAHVVNTRTGEILREMGMFDAVAGLAADRDRLRFVTWSETLSGTRYGRLPYLGDAGQYAERRAASPAYMLNIGQNLFEQALHDRFRDIGGTIAFGHRVAGVSDDPHGARLVLQRTDGVRFDADFDYVLACDGASSGIRRALGIAMEGPASLARMASAYFRADLTDCLADDPGPVHFIVNADVRGVIIGFDVAETWALMCPMPPDATTGDFSPAVMRELIHRAIGDAAIPVELVGTGSWNMSAQVAADFRKGRFFLVGDAAHRFPPTGGLGLNTGVQDAHNLAWKLAFVARGAPSSLLDSYAEERRPVAHRNCQHSLTNSLRMGDVDATIGLSLGDPVDPAVVTRPPSPMIGWRAAPAFPDTARARETTQAAIDDQRPHFDSLSMEIGFFYNEAPTDVRSETLAGLAELAVGARLPHVWIDEPRRVSIHDLVARDRMTLMIIGEGQPAWRAVAEHEPVCLHVLDAPAAAPFADFSGAILVRPDGHVAWLASGAPGPHAAMQLAAAVRGWVGNMAG</sequence>
<dbReference type="InterPro" id="IPR050641">
    <property type="entry name" value="RIFMO-like"/>
</dbReference>
<evidence type="ECO:0000259" key="4">
    <source>
        <dbReference type="Pfam" id="PF01494"/>
    </source>
</evidence>
<dbReference type="PANTHER" id="PTHR43004:SF19">
    <property type="entry name" value="BINDING MONOOXYGENASE, PUTATIVE (JCVI)-RELATED"/>
    <property type="match status" value="1"/>
</dbReference>
<dbReference type="Proteomes" id="UP000248597">
    <property type="component" value="Unassembled WGS sequence"/>
</dbReference>
<proteinExistence type="predicted"/>